<organism evidence="1 2">
    <name type="scientific">Acanthoscelides obtectus</name>
    <name type="common">Bean weevil</name>
    <name type="synonym">Bruchus obtectus</name>
    <dbReference type="NCBI Taxonomy" id="200917"/>
    <lineage>
        <taxon>Eukaryota</taxon>
        <taxon>Metazoa</taxon>
        <taxon>Ecdysozoa</taxon>
        <taxon>Arthropoda</taxon>
        <taxon>Hexapoda</taxon>
        <taxon>Insecta</taxon>
        <taxon>Pterygota</taxon>
        <taxon>Neoptera</taxon>
        <taxon>Endopterygota</taxon>
        <taxon>Coleoptera</taxon>
        <taxon>Polyphaga</taxon>
        <taxon>Cucujiformia</taxon>
        <taxon>Chrysomeloidea</taxon>
        <taxon>Chrysomelidae</taxon>
        <taxon>Bruchinae</taxon>
        <taxon>Bruchini</taxon>
        <taxon>Acanthoscelides</taxon>
    </lineage>
</organism>
<evidence type="ECO:0000313" key="2">
    <source>
        <dbReference type="Proteomes" id="UP001152888"/>
    </source>
</evidence>
<evidence type="ECO:0000313" key="1">
    <source>
        <dbReference type="EMBL" id="CAH1988765.1"/>
    </source>
</evidence>
<accession>A0A9P0PLI7</accession>
<dbReference type="Proteomes" id="UP001152888">
    <property type="component" value="Unassembled WGS sequence"/>
</dbReference>
<comment type="caution">
    <text evidence="1">The sequence shown here is derived from an EMBL/GenBank/DDBJ whole genome shotgun (WGS) entry which is preliminary data.</text>
</comment>
<gene>
    <name evidence="1" type="ORF">ACAOBT_LOCUS18643</name>
</gene>
<sequence length="84" mass="9327">MLGEQKGAVMELQKCLPNPLKSPCANHALNLSIAKSSILQAVRNTVGILKEVIAFLKASSKTNTVLKRKLDGYQIHSMYETRWT</sequence>
<keyword evidence="2" id="KW-1185">Reference proteome</keyword>
<dbReference type="EMBL" id="CAKOFQ010007050">
    <property type="protein sequence ID" value="CAH1988765.1"/>
    <property type="molecule type" value="Genomic_DNA"/>
</dbReference>
<name>A0A9P0PLI7_ACAOB</name>
<dbReference type="AlphaFoldDB" id="A0A9P0PLI7"/>
<protein>
    <submittedName>
        <fullName evidence="1">Uncharacterized protein</fullName>
    </submittedName>
</protein>
<reference evidence="1" key="1">
    <citation type="submission" date="2022-03" db="EMBL/GenBank/DDBJ databases">
        <authorList>
            <person name="Sayadi A."/>
        </authorList>
    </citation>
    <scope>NUCLEOTIDE SEQUENCE</scope>
</reference>
<dbReference type="OrthoDB" id="10063284at2759"/>
<proteinExistence type="predicted"/>